<proteinExistence type="predicted"/>
<accession>A0ABX2RSX2</accession>
<keyword evidence="2" id="KW-1185">Reference proteome</keyword>
<dbReference type="Proteomes" id="UP000631553">
    <property type="component" value="Unassembled WGS sequence"/>
</dbReference>
<evidence type="ECO:0000313" key="1">
    <source>
        <dbReference type="EMBL" id="NYF59640.1"/>
    </source>
</evidence>
<protein>
    <recommendedName>
        <fullName evidence="3">2-phosphosulfolactate phosphatase</fullName>
    </recommendedName>
</protein>
<sequence>MTREFKQHGKRTLHIVTVADRIAQADRQRGKILVIDLYGSATMRAAIKHGRSLA</sequence>
<organism evidence="1 2">
    <name type="scientific">Micromonospora purpureochromogenes</name>
    <dbReference type="NCBI Taxonomy" id="47872"/>
    <lineage>
        <taxon>Bacteria</taxon>
        <taxon>Bacillati</taxon>
        <taxon>Actinomycetota</taxon>
        <taxon>Actinomycetes</taxon>
        <taxon>Micromonosporales</taxon>
        <taxon>Micromonosporaceae</taxon>
        <taxon>Micromonospora</taxon>
    </lineage>
</organism>
<dbReference type="RefSeq" id="WP_179805297.1">
    <property type="nucleotide sequence ID" value="NZ_JACCCQ010000001.1"/>
</dbReference>
<evidence type="ECO:0000313" key="2">
    <source>
        <dbReference type="Proteomes" id="UP000631553"/>
    </source>
</evidence>
<dbReference type="EMBL" id="JACCCQ010000001">
    <property type="protein sequence ID" value="NYF59640.1"/>
    <property type="molecule type" value="Genomic_DNA"/>
</dbReference>
<name>A0ABX2RSX2_9ACTN</name>
<gene>
    <name evidence="1" type="ORF">HDA35_005471</name>
</gene>
<evidence type="ECO:0008006" key="3">
    <source>
        <dbReference type="Google" id="ProtNLM"/>
    </source>
</evidence>
<reference evidence="1 2" key="1">
    <citation type="submission" date="2020-07" db="EMBL/GenBank/DDBJ databases">
        <title>Sequencing the genomes of 1000 actinobacteria strains.</title>
        <authorList>
            <person name="Klenk H.-P."/>
        </authorList>
    </citation>
    <scope>NUCLEOTIDE SEQUENCE [LARGE SCALE GENOMIC DNA]</scope>
    <source>
        <strain evidence="1 2">DSM 43814</strain>
    </source>
</reference>
<comment type="caution">
    <text evidence="1">The sequence shown here is derived from an EMBL/GenBank/DDBJ whole genome shotgun (WGS) entry which is preliminary data.</text>
</comment>